<dbReference type="CDD" id="cd08830">
    <property type="entry name" value="ArfGap_ArfGap1"/>
    <property type="match status" value="1"/>
</dbReference>
<dbReference type="GO" id="GO:0005096">
    <property type="term" value="F:GTPase activator activity"/>
    <property type="evidence" value="ECO:0007669"/>
    <property type="project" value="UniProtKB-KW"/>
</dbReference>
<dbReference type="STRING" id="556484.B7GE48"/>
<keyword evidence="2" id="KW-0479">Metal-binding</keyword>
<dbReference type="PaxDb" id="2850-Phatr50442"/>
<dbReference type="KEGG" id="pti:PHATRDRAFT_50442"/>
<keyword evidence="10" id="KW-1185">Reference proteome</keyword>
<evidence type="ECO:0000256" key="7">
    <source>
        <dbReference type="SAM" id="Phobius"/>
    </source>
</evidence>
<dbReference type="PRINTS" id="PR00405">
    <property type="entry name" value="REVINTRACTNG"/>
</dbReference>
<keyword evidence="3 5" id="KW-0863">Zinc-finger</keyword>
<dbReference type="GeneID" id="7199254"/>
<dbReference type="PROSITE" id="PS50115">
    <property type="entry name" value="ARFGAP"/>
    <property type="match status" value="1"/>
</dbReference>
<gene>
    <name evidence="9" type="ORF">PHATRDRAFT_50442</name>
</gene>
<dbReference type="GO" id="GO:0008270">
    <property type="term" value="F:zinc ion binding"/>
    <property type="evidence" value="ECO:0007669"/>
    <property type="project" value="UniProtKB-KW"/>
</dbReference>
<keyword evidence="7" id="KW-0812">Transmembrane</keyword>
<keyword evidence="7" id="KW-0472">Membrane</keyword>
<proteinExistence type="predicted"/>
<dbReference type="InterPro" id="IPR037278">
    <property type="entry name" value="ARFGAP/RecO"/>
</dbReference>
<dbReference type="PANTHER" id="PTHR45686:SF4">
    <property type="entry name" value="ADP-RIBOSYLATION FACTOR GTPASE ACTIVATING PROTEIN 3, ISOFORM H"/>
    <property type="match status" value="1"/>
</dbReference>
<dbReference type="EMBL" id="CM000632">
    <property type="protein sequence ID" value="EEC43093.1"/>
    <property type="molecule type" value="Genomic_DNA"/>
</dbReference>
<name>B7GE48_PHATC</name>
<dbReference type="RefSeq" id="XP_002185424.1">
    <property type="nucleotide sequence ID" value="XM_002185388.1"/>
</dbReference>
<feature type="transmembrane region" description="Helical" evidence="7">
    <location>
        <begin position="175"/>
        <end position="194"/>
    </location>
</feature>
<dbReference type="InterPro" id="IPR038508">
    <property type="entry name" value="ArfGAP_dom_sf"/>
</dbReference>
<evidence type="ECO:0000256" key="5">
    <source>
        <dbReference type="PROSITE-ProRule" id="PRU00288"/>
    </source>
</evidence>
<keyword evidence="7" id="KW-1133">Transmembrane helix</keyword>
<dbReference type="GO" id="GO:0048205">
    <property type="term" value="P:COPI coating of Golgi vesicle"/>
    <property type="evidence" value="ECO:0007669"/>
    <property type="project" value="TreeGrafter"/>
</dbReference>
<dbReference type="OMA" id="MSECGNI"/>
<feature type="compositionally biased region" description="Polar residues" evidence="6">
    <location>
        <begin position="152"/>
        <end position="168"/>
    </location>
</feature>
<reference evidence="10" key="2">
    <citation type="submission" date="2008-08" db="EMBL/GenBank/DDBJ databases">
        <authorList>
            <consortium name="Diatom Consortium"/>
            <person name="Grigoriev I."/>
            <person name="Grimwood J."/>
            <person name="Kuo A."/>
            <person name="Otillar R.P."/>
            <person name="Salamov A."/>
            <person name="Detter J.C."/>
            <person name="Lindquist E."/>
            <person name="Shapiro H."/>
            <person name="Lucas S."/>
            <person name="Glavina del Rio T."/>
            <person name="Pitluck S."/>
            <person name="Rokhsar D."/>
            <person name="Bowler C."/>
        </authorList>
    </citation>
    <scope>GENOME REANNOTATION</scope>
    <source>
        <strain evidence="10">CCAP 1055/1</strain>
    </source>
</reference>
<dbReference type="HOGENOM" id="CLU_1392599_0_0_1"/>
<evidence type="ECO:0000256" key="3">
    <source>
        <dbReference type="ARBA" id="ARBA00022771"/>
    </source>
</evidence>
<keyword evidence="4" id="KW-0862">Zinc</keyword>
<keyword evidence="1" id="KW-0343">GTPase activation</keyword>
<dbReference type="Pfam" id="PF01412">
    <property type="entry name" value="ArfGap"/>
    <property type="match status" value="1"/>
</dbReference>
<organism evidence="9 10">
    <name type="scientific">Phaeodactylum tricornutum (strain CCAP 1055/1)</name>
    <dbReference type="NCBI Taxonomy" id="556484"/>
    <lineage>
        <taxon>Eukaryota</taxon>
        <taxon>Sar</taxon>
        <taxon>Stramenopiles</taxon>
        <taxon>Ochrophyta</taxon>
        <taxon>Bacillariophyta</taxon>
        <taxon>Bacillariophyceae</taxon>
        <taxon>Bacillariophycidae</taxon>
        <taxon>Naviculales</taxon>
        <taxon>Phaeodactylaceae</taxon>
        <taxon>Phaeodactylum</taxon>
    </lineage>
</organism>
<feature type="domain" description="Arf-GAP" evidence="8">
    <location>
        <begin position="12"/>
        <end position="138"/>
    </location>
</feature>
<dbReference type="eggNOG" id="KOG0704">
    <property type="taxonomic scope" value="Eukaryota"/>
</dbReference>
<evidence type="ECO:0000256" key="6">
    <source>
        <dbReference type="SAM" id="MobiDB-lite"/>
    </source>
</evidence>
<reference evidence="9 10" key="1">
    <citation type="journal article" date="2008" name="Nature">
        <title>The Phaeodactylum genome reveals the evolutionary history of diatom genomes.</title>
        <authorList>
            <person name="Bowler C."/>
            <person name="Allen A.E."/>
            <person name="Badger J.H."/>
            <person name="Grimwood J."/>
            <person name="Jabbari K."/>
            <person name="Kuo A."/>
            <person name="Maheswari U."/>
            <person name="Martens C."/>
            <person name="Maumus F."/>
            <person name="Otillar R.P."/>
            <person name="Rayko E."/>
            <person name="Salamov A."/>
            <person name="Vandepoele K."/>
            <person name="Beszteri B."/>
            <person name="Gruber A."/>
            <person name="Heijde M."/>
            <person name="Katinka M."/>
            <person name="Mock T."/>
            <person name="Valentin K."/>
            <person name="Verret F."/>
            <person name="Berges J.A."/>
            <person name="Brownlee C."/>
            <person name="Cadoret J.P."/>
            <person name="Chiovitti A."/>
            <person name="Choi C.J."/>
            <person name="Coesel S."/>
            <person name="De Martino A."/>
            <person name="Detter J.C."/>
            <person name="Durkin C."/>
            <person name="Falciatore A."/>
            <person name="Fournet J."/>
            <person name="Haruta M."/>
            <person name="Huysman M.J."/>
            <person name="Jenkins B.D."/>
            <person name="Jiroutova K."/>
            <person name="Jorgensen R.E."/>
            <person name="Joubert Y."/>
            <person name="Kaplan A."/>
            <person name="Kroger N."/>
            <person name="Kroth P.G."/>
            <person name="La Roche J."/>
            <person name="Lindquist E."/>
            <person name="Lommer M."/>
            <person name="Martin-Jezequel V."/>
            <person name="Lopez P.J."/>
            <person name="Lucas S."/>
            <person name="Mangogna M."/>
            <person name="McGinnis K."/>
            <person name="Medlin L.K."/>
            <person name="Montsant A."/>
            <person name="Oudot-Le Secq M.P."/>
            <person name="Napoli C."/>
            <person name="Obornik M."/>
            <person name="Parker M.S."/>
            <person name="Petit J.L."/>
            <person name="Porcel B.M."/>
            <person name="Poulsen N."/>
            <person name="Robison M."/>
            <person name="Rychlewski L."/>
            <person name="Rynearson T.A."/>
            <person name="Schmutz J."/>
            <person name="Shapiro H."/>
            <person name="Siaut M."/>
            <person name="Stanley M."/>
            <person name="Sussman M.R."/>
            <person name="Taylor A.R."/>
            <person name="Vardi A."/>
            <person name="von Dassow P."/>
            <person name="Vyverman W."/>
            <person name="Willis A."/>
            <person name="Wyrwicz L.S."/>
            <person name="Rokhsar D.S."/>
            <person name="Weissenbach J."/>
            <person name="Armbrust E.V."/>
            <person name="Green B.R."/>
            <person name="Van de Peer Y."/>
            <person name="Grigoriev I.V."/>
        </authorList>
    </citation>
    <scope>NUCLEOTIDE SEQUENCE [LARGE SCALE GENOMIC DNA]</scope>
    <source>
        <strain evidence="9 10">CCAP 1055/1</strain>
    </source>
</reference>
<protein>
    <recommendedName>
        <fullName evidence="8">Arf-GAP domain-containing protein</fullName>
    </recommendedName>
</protein>
<evidence type="ECO:0000313" key="10">
    <source>
        <dbReference type="Proteomes" id="UP000000759"/>
    </source>
</evidence>
<evidence type="ECO:0000256" key="1">
    <source>
        <dbReference type="ARBA" id="ARBA00022468"/>
    </source>
</evidence>
<dbReference type="Proteomes" id="UP000000759">
    <property type="component" value="Chromosome 30"/>
</dbReference>
<evidence type="ECO:0000313" key="9">
    <source>
        <dbReference type="EMBL" id="EEC43093.1"/>
    </source>
</evidence>
<dbReference type="InParanoid" id="B7GE48"/>
<dbReference type="AlphaFoldDB" id="B7GE48"/>
<evidence type="ECO:0000256" key="2">
    <source>
        <dbReference type="ARBA" id="ARBA00022723"/>
    </source>
</evidence>
<dbReference type="PANTHER" id="PTHR45686">
    <property type="entry name" value="ADP-RIBOSYLATION FACTOR GTPASE ACTIVATING PROTEIN 3, ISOFORM H-RELATED"/>
    <property type="match status" value="1"/>
</dbReference>
<dbReference type="SUPFAM" id="SSF57863">
    <property type="entry name" value="ArfGap/RecO-like zinc finger"/>
    <property type="match status" value="1"/>
</dbReference>
<sequence>MAIYEKELNTASNTVYEMKTADYAELLSMPGNSVCADCGAVNPNWGSPKLGILFCTDCSGKHRGLGTHISFVRSVHMDAWTDQQLQYMRLGGNDRCRTYLQEHGVPVDADTSVRDKYDNDVAELYRCRLQARVEGITEPTLLPPRKPKPTVTGKQRMQGFGSSAAPTPSKNASKAILLGVPIVVAAAIGGLLYLRQ</sequence>
<dbReference type="GO" id="GO:0000139">
    <property type="term" value="C:Golgi membrane"/>
    <property type="evidence" value="ECO:0007669"/>
    <property type="project" value="GOC"/>
</dbReference>
<evidence type="ECO:0000256" key="4">
    <source>
        <dbReference type="ARBA" id="ARBA00022833"/>
    </source>
</evidence>
<accession>B7GE48</accession>
<dbReference type="OrthoDB" id="43532at2759"/>
<dbReference type="Gene3D" id="1.10.220.150">
    <property type="entry name" value="Arf GTPase activating protein"/>
    <property type="match status" value="1"/>
</dbReference>
<dbReference type="SMART" id="SM00105">
    <property type="entry name" value="ArfGap"/>
    <property type="match status" value="1"/>
</dbReference>
<feature type="region of interest" description="Disordered" evidence="6">
    <location>
        <begin position="138"/>
        <end position="168"/>
    </location>
</feature>
<evidence type="ECO:0000259" key="8">
    <source>
        <dbReference type="PROSITE" id="PS50115"/>
    </source>
</evidence>
<dbReference type="InterPro" id="IPR001164">
    <property type="entry name" value="ArfGAP_dom"/>
</dbReference>